<dbReference type="Proteomes" id="UP001567350">
    <property type="component" value="Unassembled WGS sequence"/>
</dbReference>
<feature type="region of interest" description="Disordered" evidence="6">
    <location>
        <begin position="291"/>
        <end position="331"/>
    </location>
</feature>
<dbReference type="NCBIfam" id="TIGR00219">
    <property type="entry name" value="mreC"/>
    <property type="match status" value="1"/>
</dbReference>
<dbReference type="RefSeq" id="WP_370891029.1">
    <property type="nucleotide sequence ID" value="NZ_JBGJLR010000003.1"/>
</dbReference>
<proteinExistence type="inferred from homology"/>
<evidence type="ECO:0000256" key="6">
    <source>
        <dbReference type="SAM" id="MobiDB-lite"/>
    </source>
</evidence>
<feature type="domain" description="Rod shape-determining protein MreC beta-barrel core" evidence="7">
    <location>
        <begin position="132"/>
        <end position="281"/>
    </location>
</feature>
<comment type="function">
    <text evidence="5">Involved in formation and maintenance of cell shape.</text>
</comment>
<evidence type="ECO:0000313" key="9">
    <source>
        <dbReference type="Proteomes" id="UP001567350"/>
    </source>
</evidence>
<dbReference type="InterPro" id="IPR042175">
    <property type="entry name" value="Cell/Rod_MreC_2"/>
</dbReference>
<evidence type="ECO:0000256" key="3">
    <source>
        <dbReference type="ARBA" id="ARBA00022960"/>
    </source>
</evidence>
<feature type="compositionally biased region" description="Basic and acidic residues" evidence="6">
    <location>
        <begin position="303"/>
        <end position="314"/>
    </location>
</feature>
<evidence type="ECO:0000259" key="7">
    <source>
        <dbReference type="Pfam" id="PF04085"/>
    </source>
</evidence>
<organism evidence="8 9">
    <name type="scientific">Comamonas jiangduensis</name>
    <dbReference type="NCBI Taxonomy" id="1194168"/>
    <lineage>
        <taxon>Bacteria</taxon>
        <taxon>Pseudomonadati</taxon>
        <taxon>Pseudomonadota</taxon>
        <taxon>Betaproteobacteria</taxon>
        <taxon>Burkholderiales</taxon>
        <taxon>Comamonadaceae</taxon>
        <taxon>Comamonas</taxon>
    </lineage>
</organism>
<evidence type="ECO:0000256" key="4">
    <source>
        <dbReference type="ARBA" id="ARBA00032089"/>
    </source>
</evidence>
<dbReference type="PIRSF" id="PIRSF038471">
    <property type="entry name" value="MreC"/>
    <property type="match status" value="1"/>
</dbReference>
<keyword evidence="9" id="KW-1185">Reference proteome</keyword>
<protein>
    <recommendedName>
        <fullName evidence="2 5">Cell shape-determining protein MreC</fullName>
    </recommendedName>
    <alternativeName>
        <fullName evidence="4 5">Cell shape protein MreC</fullName>
    </alternativeName>
</protein>
<evidence type="ECO:0000256" key="5">
    <source>
        <dbReference type="PIRNR" id="PIRNR038471"/>
    </source>
</evidence>
<comment type="similarity">
    <text evidence="1 5">Belongs to the MreC family.</text>
</comment>
<dbReference type="Gene3D" id="2.40.10.340">
    <property type="entry name" value="Rod shape-determining protein MreC, domain 1"/>
    <property type="match status" value="1"/>
</dbReference>
<dbReference type="InterPro" id="IPR042177">
    <property type="entry name" value="Cell/Rod_1"/>
</dbReference>
<dbReference type="Pfam" id="PF04085">
    <property type="entry name" value="MreC"/>
    <property type="match status" value="1"/>
</dbReference>
<name>A0ABV4IA66_9BURK</name>
<dbReference type="Gene3D" id="2.40.10.350">
    <property type="entry name" value="Rod shape-determining protein MreC, domain 2"/>
    <property type="match status" value="1"/>
</dbReference>
<gene>
    <name evidence="8" type="primary">mreC</name>
    <name evidence="8" type="ORF">ACBP88_04085</name>
</gene>
<dbReference type="PANTHER" id="PTHR34138:SF1">
    <property type="entry name" value="CELL SHAPE-DETERMINING PROTEIN MREC"/>
    <property type="match status" value="1"/>
</dbReference>
<dbReference type="InterPro" id="IPR007221">
    <property type="entry name" value="MreC"/>
</dbReference>
<sequence length="331" mass="36195">MSLRTLERDAPSSFKHSVSVGTRVLVFSAVALVLMLADARLKITEPLRQAVSAVLFPLQWAVMQPVEWLASGQSYFEDLAQAQNEAVASRQAMTAMMLKAHEAERLHEENQQLRDLLQLRPRLTVDTVAAEVMYETPDSYTRRVVLDKGQVAGIEAGSPVLDDLGVLGQVTRVQPFSSEVTLLSDRDQAIPVMVARTGVRSVAYGDASNLRTDSMELRFLSNDADILVGDELVTSGVDGVYLAGLPVARVVQVERRAQSPFMRIYCEPIARLDGARHVMVLTPLNMVKAQHSPDAAPIAPSEAETKQQREDKSAQRRALGKANLPGAGGQR</sequence>
<evidence type="ECO:0000256" key="2">
    <source>
        <dbReference type="ARBA" id="ARBA00013855"/>
    </source>
</evidence>
<dbReference type="PANTHER" id="PTHR34138">
    <property type="entry name" value="CELL SHAPE-DETERMINING PROTEIN MREC"/>
    <property type="match status" value="1"/>
</dbReference>
<keyword evidence="3 5" id="KW-0133">Cell shape</keyword>
<accession>A0ABV4IA66</accession>
<evidence type="ECO:0000256" key="1">
    <source>
        <dbReference type="ARBA" id="ARBA00009369"/>
    </source>
</evidence>
<reference evidence="8 9" key="1">
    <citation type="submission" date="2024-08" db="EMBL/GenBank/DDBJ databases">
        <authorList>
            <person name="Feng Z."/>
            <person name="Ronholm J."/>
        </authorList>
    </citation>
    <scope>NUCLEOTIDE SEQUENCE [LARGE SCALE GENOMIC DNA]</scope>
    <source>
        <strain evidence="8 9">4-AB0-8</strain>
    </source>
</reference>
<evidence type="ECO:0000313" key="8">
    <source>
        <dbReference type="EMBL" id="MEZ2738646.1"/>
    </source>
</evidence>
<dbReference type="EMBL" id="JBGJLR010000003">
    <property type="protein sequence ID" value="MEZ2738646.1"/>
    <property type="molecule type" value="Genomic_DNA"/>
</dbReference>
<comment type="caution">
    <text evidence="8">The sequence shown here is derived from an EMBL/GenBank/DDBJ whole genome shotgun (WGS) entry which is preliminary data.</text>
</comment>
<dbReference type="InterPro" id="IPR055342">
    <property type="entry name" value="MreC_beta-barrel_core"/>
</dbReference>